<gene>
    <name evidence="1" type="ORF">MCC93_04650</name>
</gene>
<reference evidence="1 2" key="1">
    <citation type="submission" date="2014-12" db="EMBL/GenBank/DDBJ databases">
        <title>Genome sequence of Morococcus cerebrosus.</title>
        <authorList>
            <person name="Shin S.-K."/>
            <person name="Yi H."/>
        </authorList>
    </citation>
    <scope>NUCLEOTIDE SEQUENCE [LARGE SCALE GENOMIC DNA]</scope>
    <source>
        <strain evidence="1 2">CIP 81.93</strain>
    </source>
</reference>
<evidence type="ECO:0000313" key="1">
    <source>
        <dbReference type="EMBL" id="KIC12382.1"/>
    </source>
</evidence>
<organism evidence="1 2">
    <name type="scientific">Morococcus cerebrosus</name>
    <dbReference type="NCBI Taxonomy" id="1056807"/>
    <lineage>
        <taxon>Bacteria</taxon>
        <taxon>Pseudomonadati</taxon>
        <taxon>Pseudomonadota</taxon>
        <taxon>Betaproteobacteria</taxon>
        <taxon>Neisseriales</taxon>
        <taxon>Neisseriaceae</taxon>
        <taxon>Morococcus</taxon>
    </lineage>
</organism>
<proteinExistence type="predicted"/>
<protein>
    <submittedName>
        <fullName evidence="1">Uncharacterized protein</fullName>
    </submittedName>
</protein>
<comment type="caution">
    <text evidence="1">The sequence shown here is derived from an EMBL/GenBank/DDBJ whole genome shotgun (WGS) entry which is preliminary data.</text>
</comment>
<dbReference type="AlphaFoldDB" id="A0A0C1HDW9"/>
<dbReference type="Proteomes" id="UP000031390">
    <property type="component" value="Unassembled WGS sequence"/>
</dbReference>
<sequence length="66" mass="7853">MMCVWVVHKYFGFVEEGLFSDDLAKDLIPNKSINIVIIEFDFNFCCILVCFRHFRTFSLIWLDVLT</sequence>
<dbReference type="EMBL" id="JUFZ01000017">
    <property type="protein sequence ID" value="KIC12382.1"/>
    <property type="molecule type" value="Genomic_DNA"/>
</dbReference>
<evidence type="ECO:0000313" key="2">
    <source>
        <dbReference type="Proteomes" id="UP000031390"/>
    </source>
</evidence>
<name>A0A0C1HDW9_9NEIS</name>
<accession>A0A0C1HDW9</accession>